<keyword evidence="2" id="KW-0805">Transcription regulation</keyword>
<dbReference type="GO" id="GO:0005634">
    <property type="term" value="C:nucleus"/>
    <property type="evidence" value="ECO:0007669"/>
    <property type="project" value="UniProtKB-SubCell"/>
</dbReference>
<dbReference type="InterPro" id="IPR015300">
    <property type="entry name" value="DNA-bd_pseudobarrel_sf"/>
</dbReference>
<dbReference type="PROSITE" id="PS50863">
    <property type="entry name" value="B3"/>
    <property type="match status" value="1"/>
</dbReference>
<comment type="subcellular location">
    <subcellularLocation>
        <location evidence="1">Nucleus</location>
    </subcellularLocation>
</comment>
<dbReference type="PANTHER" id="PTHR31391:SF67">
    <property type="entry name" value="TF-B3 DOMAIN-CONTAINING PROTEIN"/>
    <property type="match status" value="1"/>
</dbReference>
<evidence type="ECO:0000256" key="2">
    <source>
        <dbReference type="ARBA" id="ARBA00023015"/>
    </source>
</evidence>
<gene>
    <name evidence="7" type="ORF">M8C21_000238</name>
</gene>
<dbReference type="Pfam" id="PF02362">
    <property type="entry name" value="B3"/>
    <property type="match status" value="1"/>
</dbReference>
<evidence type="ECO:0000259" key="6">
    <source>
        <dbReference type="PROSITE" id="PS50863"/>
    </source>
</evidence>
<dbReference type="SMART" id="SM01019">
    <property type="entry name" value="B3"/>
    <property type="match status" value="1"/>
</dbReference>
<dbReference type="PANTHER" id="PTHR31391">
    <property type="entry name" value="B3 DOMAIN-CONTAINING PROTEIN OS11G0197600-RELATED"/>
    <property type="match status" value="1"/>
</dbReference>
<evidence type="ECO:0000256" key="3">
    <source>
        <dbReference type="ARBA" id="ARBA00023125"/>
    </source>
</evidence>
<accession>A0AAD5BQY5</accession>
<organism evidence="7 8">
    <name type="scientific">Ambrosia artemisiifolia</name>
    <name type="common">Common ragweed</name>
    <dbReference type="NCBI Taxonomy" id="4212"/>
    <lineage>
        <taxon>Eukaryota</taxon>
        <taxon>Viridiplantae</taxon>
        <taxon>Streptophyta</taxon>
        <taxon>Embryophyta</taxon>
        <taxon>Tracheophyta</taxon>
        <taxon>Spermatophyta</taxon>
        <taxon>Magnoliopsida</taxon>
        <taxon>eudicotyledons</taxon>
        <taxon>Gunneridae</taxon>
        <taxon>Pentapetalae</taxon>
        <taxon>asterids</taxon>
        <taxon>campanulids</taxon>
        <taxon>Asterales</taxon>
        <taxon>Asteraceae</taxon>
        <taxon>Asteroideae</taxon>
        <taxon>Heliantheae alliance</taxon>
        <taxon>Heliantheae</taxon>
        <taxon>Ambrosia</taxon>
    </lineage>
</organism>
<dbReference type="InterPro" id="IPR044837">
    <property type="entry name" value="REM16-like"/>
</dbReference>
<dbReference type="Proteomes" id="UP001206925">
    <property type="component" value="Unassembled WGS sequence"/>
</dbReference>
<keyword evidence="8" id="KW-1185">Reference proteome</keyword>
<proteinExistence type="predicted"/>
<dbReference type="AlphaFoldDB" id="A0AAD5BQY5"/>
<evidence type="ECO:0000256" key="4">
    <source>
        <dbReference type="ARBA" id="ARBA00023163"/>
    </source>
</evidence>
<comment type="caution">
    <text evidence="7">The sequence shown here is derived from an EMBL/GenBank/DDBJ whole genome shotgun (WGS) entry which is preliminary data.</text>
</comment>
<evidence type="ECO:0000256" key="1">
    <source>
        <dbReference type="ARBA" id="ARBA00004123"/>
    </source>
</evidence>
<dbReference type="CDD" id="cd10017">
    <property type="entry name" value="B3_DNA"/>
    <property type="match status" value="1"/>
</dbReference>
<evidence type="ECO:0000313" key="7">
    <source>
        <dbReference type="EMBL" id="KAI7726589.1"/>
    </source>
</evidence>
<dbReference type="GO" id="GO:0003677">
    <property type="term" value="F:DNA binding"/>
    <property type="evidence" value="ECO:0007669"/>
    <property type="project" value="UniProtKB-KW"/>
</dbReference>
<protein>
    <recommendedName>
        <fullName evidence="6">TF-B3 domain-containing protein</fullName>
    </recommendedName>
</protein>
<keyword evidence="5" id="KW-0539">Nucleus</keyword>
<keyword evidence="3" id="KW-0238">DNA-binding</keyword>
<reference evidence="7" key="1">
    <citation type="submission" date="2022-06" db="EMBL/GenBank/DDBJ databases">
        <title>Uncovering the hologenomic basis of an extraordinary plant invasion.</title>
        <authorList>
            <person name="Bieker V.C."/>
            <person name="Martin M.D."/>
            <person name="Gilbert T."/>
            <person name="Hodgins K."/>
            <person name="Battlay P."/>
            <person name="Petersen B."/>
            <person name="Wilson J."/>
        </authorList>
    </citation>
    <scope>NUCLEOTIDE SEQUENCE</scope>
    <source>
        <strain evidence="7">AA19_3_7</strain>
        <tissue evidence="7">Leaf</tissue>
    </source>
</reference>
<sequence>MSDKRQKSSGKGKRTRVCDIYGNAEDQYMCLERAGMLLERLDTALPKFAKCMLPTNVVYSFWLILPKKFCIMHLPEHDTTVTLVDEFGKEFKTKYLKARQGLSGGWRGFSIAQKLLQGDILLFHLVDRCKLQVHIVRRYGLEAVEAAVCLMEMHPRVKRKRALTSEKPKHEKIKFKRTKRYPKKHIAGPPNWRLAQMDTVEDGNRCDDTNNALNSSVVEGSSSDDWQPDQHGCGAPNMYYENGINCGSEAQKIYYPTVAN</sequence>
<dbReference type="SUPFAM" id="SSF101936">
    <property type="entry name" value="DNA-binding pseudobarrel domain"/>
    <property type="match status" value="1"/>
</dbReference>
<keyword evidence="4" id="KW-0804">Transcription</keyword>
<evidence type="ECO:0000313" key="8">
    <source>
        <dbReference type="Proteomes" id="UP001206925"/>
    </source>
</evidence>
<evidence type="ECO:0000256" key="5">
    <source>
        <dbReference type="ARBA" id="ARBA00023242"/>
    </source>
</evidence>
<dbReference type="InterPro" id="IPR003340">
    <property type="entry name" value="B3_DNA-bd"/>
</dbReference>
<dbReference type="EMBL" id="JAMZMK010011626">
    <property type="protein sequence ID" value="KAI7726589.1"/>
    <property type="molecule type" value="Genomic_DNA"/>
</dbReference>
<dbReference type="Gene3D" id="2.40.330.10">
    <property type="entry name" value="DNA-binding pseudobarrel domain"/>
    <property type="match status" value="1"/>
</dbReference>
<feature type="domain" description="TF-B3" evidence="6">
    <location>
        <begin position="48"/>
        <end position="139"/>
    </location>
</feature>
<name>A0AAD5BQY5_AMBAR</name>